<reference evidence="2" key="1">
    <citation type="submission" date="2009-07" db="EMBL/GenBank/DDBJ databases">
        <title>Complete genome sequence of Rothia mucilaginosa DJ.</title>
        <authorList>
            <person name="Yamane K."/>
            <person name="Nambu T."/>
            <person name="Mashimo C."/>
            <person name="Sugimori C."/>
            <person name="Yamanaka T."/>
            <person name="Leung K."/>
            <person name="Fukushima H."/>
        </authorList>
    </citation>
    <scope>NUCLEOTIDE SEQUENCE [LARGE SCALE GENOMIC DNA]</scope>
    <source>
        <strain evidence="2">DY-18</strain>
    </source>
</reference>
<evidence type="ECO:0000313" key="2">
    <source>
        <dbReference type="Proteomes" id="UP000001883"/>
    </source>
</evidence>
<reference evidence="1 2" key="3">
    <citation type="journal article" date="2010" name="Sequencing">
        <title>Complete Genome Sequence of Rothia mucilaginosa DY-18: A Clinical Isolate with Dense Meshwork-Like Structures from a Persistent Apical Periodontitis Lesion.</title>
        <authorList>
            <person name="Yamane K."/>
            <person name="Nambu T."/>
            <person name="Yamanaka T."/>
            <person name="Mashimo C."/>
            <person name="Sugimori C."/>
            <person name="Leung K.-P."/>
            <person name="Fukushima H."/>
        </authorList>
    </citation>
    <scope>NUCLEOTIDE SEQUENCE [LARGE SCALE GENOMIC DNA]</scope>
    <source>
        <strain evidence="1 2">DY-18</strain>
    </source>
</reference>
<gene>
    <name evidence="1" type="ordered locus">RMDY18_05190</name>
</gene>
<keyword evidence="2" id="KW-1185">Reference proteome</keyword>
<dbReference type="EMBL" id="AP011540">
    <property type="protein sequence ID" value="BAI64351.1"/>
    <property type="molecule type" value="Genomic_DNA"/>
</dbReference>
<reference evidence="1 2" key="2">
    <citation type="journal article" date="2010" name="J Osaka Dent Univ">
        <title>Isolation and identification of Rothia mucilaginosa from persistent apical periodontitis lesions.</title>
        <authorList>
            <person name="Yamane K."/>
            <person name="Yoshida M."/>
            <person name="Fujihira T."/>
            <person name="Baba T."/>
            <person name="Tsuji N."/>
            <person name="Hayashi H."/>
            <person name="Sugimori C."/>
            <person name="Yamanaka T."/>
            <person name="Mashimo C."/>
            <person name="Nambu T."/>
            <person name="Kawai H."/>
            <person name="Fukushima H."/>
        </authorList>
    </citation>
    <scope>NUCLEOTIDE SEQUENCE [LARGE SCALE GENOMIC DNA]</scope>
    <source>
        <strain evidence="1 2">DY-18</strain>
    </source>
</reference>
<accession>D2NRS5</accession>
<dbReference type="Proteomes" id="UP000001883">
    <property type="component" value="Chromosome"/>
</dbReference>
<dbReference type="HOGENOM" id="CLU_1694177_0_0_11"/>
<organism evidence="1 2">
    <name type="scientific">Rothia mucilaginosa (strain DY-18)</name>
    <name type="common">Stomatococcus mucilaginosus</name>
    <dbReference type="NCBI Taxonomy" id="680646"/>
    <lineage>
        <taxon>Bacteria</taxon>
        <taxon>Bacillati</taxon>
        <taxon>Actinomycetota</taxon>
        <taxon>Actinomycetes</taxon>
        <taxon>Micrococcales</taxon>
        <taxon>Micrococcaceae</taxon>
        <taxon>Rothia</taxon>
    </lineage>
</organism>
<sequence>MALVFVGVVAGDDAESVAFGVELLQVRQFCIAEVFGGCDGDGDGFIVGQREVDAVDAEFFSTAGDGALNDEVGLAAFGGGDFAVLPVESGGCSEYFCDGFFGGKSYGLGAYIPGTFVGGEDAADEGWCFGDDSFESFDVDGIYADSHDHELHLLG</sequence>
<keyword evidence="1" id="KW-0813">Transport</keyword>
<name>D2NRS5_ROTMD</name>
<protein>
    <submittedName>
        <fullName evidence="1">ABC-type sugar transport system, periplasmic component</fullName>
    </submittedName>
</protein>
<keyword evidence="1" id="KW-0762">Sugar transport</keyword>
<dbReference type="KEGG" id="rmu:RMDY18_05190"/>
<proteinExistence type="predicted"/>
<evidence type="ECO:0000313" key="1">
    <source>
        <dbReference type="EMBL" id="BAI64351.1"/>
    </source>
</evidence>
<dbReference type="AlphaFoldDB" id="D2NRS5"/>